<accession>M0N0R0</accession>
<dbReference type="STRING" id="1227457.C451_14820"/>
<evidence type="ECO:0000313" key="1">
    <source>
        <dbReference type="EMBL" id="EMA51547.1"/>
    </source>
</evidence>
<dbReference type="PATRIC" id="fig|1227457.3.peg.2855"/>
<dbReference type="EMBL" id="AOMF01000165">
    <property type="protein sequence ID" value="EMA51547.1"/>
    <property type="molecule type" value="Genomic_DNA"/>
</dbReference>
<dbReference type="AlphaFoldDB" id="M0N0R0"/>
<evidence type="ECO:0000313" key="2">
    <source>
        <dbReference type="Proteomes" id="UP000011680"/>
    </source>
</evidence>
<comment type="caution">
    <text evidence="1">The sequence shown here is derived from an EMBL/GenBank/DDBJ whole genome shotgun (WGS) entry which is preliminary data.</text>
</comment>
<protein>
    <submittedName>
        <fullName evidence="1">Transposase (ISH3)</fullName>
    </submittedName>
</protein>
<organism evidence="1 2">
    <name type="scientific">Halococcus thailandensis JCM 13552</name>
    <dbReference type="NCBI Taxonomy" id="1227457"/>
    <lineage>
        <taxon>Archaea</taxon>
        <taxon>Methanobacteriati</taxon>
        <taxon>Methanobacteriota</taxon>
        <taxon>Stenosarchaea group</taxon>
        <taxon>Halobacteria</taxon>
        <taxon>Halobacteriales</taxon>
        <taxon>Halococcaceae</taxon>
        <taxon>Halococcus</taxon>
    </lineage>
</organism>
<dbReference type="PANTHER" id="PTHR33252">
    <property type="entry name" value="THIRD ORF IN TRANSPOSON ISC1160"/>
    <property type="match status" value="1"/>
</dbReference>
<dbReference type="Proteomes" id="UP000011680">
    <property type="component" value="Unassembled WGS sequence"/>
</dbReference>
<keyword evidence="2" id="KW-1185">Reference proteome</keyword>
<proteinExistence type="predicted"/>
<dbReference type="eggNOG" id="arCOG06160">
    <property type="taxonomic scope" value="Archaea"/>
</dbReference>
<name>M0N0R0_9EURY</name>
<dbReference type="PANTHER" id="PTHR33252:SF2">
    <property type="entry name" value="TRANSPOSASE IS4-LIKE DOMAIN-CONTAINING PROTEIN"/>
    <property type="match status" value="1"/>
</dbReference>
<reference evidence="1 2" key="1">
    <citation type="journal article" date="2014" name="PLoS Genet.">
        <title>Phylogenetically driven sequencing of extremely halophilic archaea reveals strategies for static and dynamic osmo-response.</title>
        <authorList>
            <person name="Becker E.A."/>
            <person name="Seitzer P.M."/>
            <person name="Tritt A."/>
            <person name="Larsen D."/>
            <person name="Krusor M."/>
            <person name="Yao A.I."/>
            <person name="Wu D."/>
            <person name="Madern D."/>
            <person name="Eisen J.A."/>
            <person name="Darling A.E."/>
            <person name="Facciotti M.T."/>
        </authorList>
    </citation>
    <scope>NUCLEOTIDE SEQUENCE [LARGE SCALE GENOMIC DNA]</scope>
    <source>
        <strain evidence="1 2">JCM 13552</strain>
    </source>
</reference>
<gene>
    <name evidence="1" type="ORF">C451_14820</name>
</gene>
<sequence>MPIVKWGEAIQDELSTGWSRVIDHNLQGEIDGHTWTVDFPVYIDCTYQQGKYDEEGVARHGYAVDAPFIETPRQARKHYSRRFGIESTYRLSERSIANTTTQNPAVRFLYVLISFLLQNAWRYLHWEYVASPRRGARRLWSWRFDEFLGMVRRATETVLAVRRTVPANKPPDDRFER</sequence>